<keyword evidence="1" id="KW-0732">Signal</keyword>
<evidence type="ECO:0000313" key="3">
    <source>
        <dbReference type="EMBL" id="MBO8450199.1"/>
    </source>
</evidence>
<dbReference type="Pfam" id="PF07969">
    <property type="entry name" value="Amidohydro_3"/>
    <property type="match status" value="1"/>
</dbReference>
<dbReference type="InterPro" id="IPR033932">
    <property type="entry name" value="YtcJ-like"/>
</dbReference>
<sequence>MKNPYATTAALLCTLCLLAATACRQAGGTQESGNTVQDLSALTGQGEVLLSGGNILTMTGNPDGSPVTAEALLIRDGKIAAVGTLAETGAQASSSARRIDLEGKTLLPGFIDGHSHITSYAQTLAIAQLGDVTTDDEIVAVMQAFLKDNADKMQEGDWLVGFGYDNNNLPGRRHPTKEVLDRISAEIPVSITHASGHMGVLNSKALEVCGITAATPDPQGGRIGREPGSSEPDGYVEEKAFMECAGKTQMPQVSMNDLIARAQNAYFRYGITTTQDARIFEKEFAILQEAAESGVLQIDVVGYADMKDASHLLAEHADMHNVYRSHFKLGGYKIFLDGSPQGRTAWLSEPYLPQNGSAPDYCGYPVYKDEEVQAFAARSLAEGISLHAHCNGDAAAAQYIRAFRQALAEQNGGKPARAETRPVMIHTQVIRPEQFREMAETGILPSMFPAHIWHWGDVHIENLGMERASHISAVNSARKAGLPYTFHQDTPVIPPDMLETIWCAAARITKNGVQFAEDEKVSVYDALKAVTVHGAWEIWEEDSKGTLEPGKRADLTVLDGNPLTVSGEELRSLRVLHTIKDGKTVYTAG</sequence>
<reference evidence="3" key="1">
    <citation type="submission" date="2020-10" db="EMBL/GenBank/DDBJ databases">
        <authorList>
            <person name="Gilroy R."/>
        </authorList>
    </citation>
    <scope>NUCLEOTIDE SEQUENCE</scope>
    <source>
        <strain evidence="3">B3-4054</strain>
    </source>
</reference>
<dbReference type="CDD" id="cd01300">
    <property type="entry name" value="YtcJ_like"/>
    <property type="match status" value="1"/>
</dbReference>
<gene>
    <name evidence="3" type="ORF">IAA96_03745</name>
</gene>
<dbReference type="PANTHER" id="PTHR22642:SF2">
    <property type="entry name" value="PROTEIN LONG AFTER FAR-RED 3"/>
    <property type="match status" value="1"/>
</dbReference>
<name>A0A9D9EMG7_9SPIR</name>
<dbReference type="Proteomes" id="UP000823616">
    <property type="component" value="Unassembled WGS sequence"/>
</dbReference>
<dbReference type="PROSITE" id="PS51257">
    <property type="entry name" value="PROKAR_LIPOPROTEIN"/>
    <property type="match status" value="1"/>
</dbReference>
<dbReference type="InterPro" id="IPR011059">
    <property type="entry name" value="Metal-dep_hydrolase_composite"/>
</dbReference>
<dbReference type="GO" id="GO:0016810">
    <property type="term" value="F:hydrolase activity, acting on carbon-nitrogen (but not peptide) bonds"/>
    <property type="evidence" value="ECO:0007669"/>
    <property type="project" value="InterPro"/>
</dbReference>
<dbReference type="PANTHER" id="PTHR22642">
    <property type="entry name" value="IMIDAZOLONEPROPIONASE"/>
    <property type="match status" value="1"/>
</dbReference>
<feature type="signal peptide" evidence="1">
    <location>
        <begin position="1"/>
        <end position="26"/>
    </location>
</feature>
<dbReference type="EMBL" id="JADIMS010000059">
    <property type="protein sequence ID" value="MBO8450199.1"/>
    <property type="molecule type" value="Genomic_DNA"/>
</dbReference>
<dbReference type="AlphaFoldDB" id="A0A9D9EMG7"/>
<dbReference type="SUPFAM" id="SSF51556">
    <property type="entry name" value="Metallo-dependent hydrolases"/>
    <property type="match status" value="1"/>
</dbReference>
<accession>A0A9D9EMG7</accession>
<evidence type="ECO:0000313" key="4">
    <source>
        <dbReference type="Proteomes" id="UP000823616"/>
    </source>
</evidence>
<evidence type="ECO:0000259" key="2">
    <source>
        <dbReference type="Pfam" id="PF07969"/>
    </source>
</evidence>
<dbReference type="Gene3D" id="3.20.20.140">
    <property type="entry name" value="Metal-dependent hydrolases"/>
    <property type="match status" value="1"/>
</dbReference>
<organism evidence="3 4">
    <name type="scientific">Candidatus Avitreponema avistercoris</name>
    <dbReference type="NCBI Taxonomy" id="2840705"/>
    <lineage>
        <taxon>Bacteria</taxon>
        <taxon>Pseudomonadati</taxon>
        <taxon>Spirochaetota</taxon>
        <taxon>Spirochaetia</taxon>
        <taxon>Spirochaetales</taxon>
        <taxon>Candidatus Avitreponema</taxon>
    </lineage>
</organism>
<comment type="caution">
    <text evidence="3">The sequence shown here is derived from an EMBL/GenBank/DDBJ whole genome shotgun (WGS) entry which is preliminary data.</text>
</comment>
<evidence type="ECO:0000256" key="1">
    <source>
        <dbReference type="SAM" id="SignalP"/>
    </source>
</evidence>
<dbReference type="InterPro" id="IPR013108">
    <property type="entry name" value="Amidohydro_3"/>
</dbReference>
<reference evidence="3" key="2">
    <citation type="journal article" date="2021" name="PeerJ">
        <title>Extensive microbial diversity within the chicken gut microbiome revealed by metagenomics and culture.</title>
        <authorList>
            <person name="Gilroy R."/>
            <person name="Ravi A."/>
            <person name="Getino M."/>
            <person name="Pursley I."/>
            <person name="Horton D.L."/>
            <person name="Alikhan N.F."/>
            <person name="Baker D."/>
            <person name="Gharbi K."/>
            <person name="Hall N."/>
            <person name="Watson M."/>
            <person name="Adriaenssens E.M."/>
            <person name="Foster-Nyarko E."/>
            <person name="Jarju S."/>
            <person name="Secka A."/>
            <person name="Antonio M."/>
            <person name="Oren A."/>
            <person name="Chaudhuri R.R."/>
            <person name="La Ragione R."/>
            <person name="Hildebrand F."/>
            <person name="Pallen M.J."/>
        </authorList>
    </citation>
    <scope>NUCLEOTIDE SEQUENCE</scope>
    <source>
        <strain evidence="3">B3-4054</strain>
    </source>
</reference>
<dbReference type="Gene3D" id="2.30.40.10">
    <property type="entry name" value="Urease, subunit C, domain 1"/>
    <property type="match status" value="1"/>
</dbReference>
<dbReference type="InterPro" id="IPR032466">
    <property type="entry name" value="Metal_Hydrolase"/>
</dbReference>
<dbReference type="SUPFAM" id="SSF51338">
    <property type="entry name" value="Composite domain of metallo-dependent hydrolases"/>
    <property type="match status" value="1"/>
</dbReference>
<feature type="chain" id="PRO_5038616121" evidence="1">
    <location>
        <begin position="27"/>
        <end position="589"/>
    </location>
</feature>
<dbReference type="Gene3D" id="3.10.310.70">
    <property type="match status" value="1"/>
</dbReference>
<feature type="domain" description="Amidohydrolase 3" evidence="2">
    <location>
        <begin position="99"/>
        <end position="586"/>
    </location>
</feature>
<proteinExistence type="predicted"/>
<protein>
    <submittedName>
        <fullName evidence="3">Amidohydrolase</fullName>
    </submittedName>
</protein>